<evidence type="ECO:0000313" key="1">
    <source>
        <dbReference type="EMBL" id="EPR31412.1"/>
    </source>
</evidence>
<dbReference type="eggNOG" id="ENOG5031CIK">
    <property type="taxonomic scope" value="Bacteria"/>
</dbReference>
<accession>S7T2W2</accession>
<gene>
    <name evidence="1" type="ORF">dsat_1001</name>
</gene>
<dbReference type="RefSeq" id="WP_020887698.1">
    <property type="nucleotide sequence ID" value="NZ_ATHI01000029.1"/>
</dbReference>
<dbReference type="AlphaFoldDB" id="S7T2W2"/>
<proteinExistence type="predicted"/>
<protein>
    <submittedName>
        <fullName evidence="1">Uncharacterized protein</fullName>
    </submittedName>
</protein>
<dbReference type="STRING" id="1121439.dsat_1001"/>
<keyword evidence="2" id="KW-1185">Reference proteome</keyword>
<name>S7T2W2_9BACT</name>
<dbReference type="EMBL" id="ATHI01000029">
    <property type="protein sequence ID" value="EPR31412.1"/>
    <property type="molecule type" value="Genomic_DNA"/>
</dbReference>
<sequence length="81" mass="9310">MTYAERFCPHCGDKLCEWEAPPETWWGIILVCNNNDCSYFKGSNDEIAGKRDDSGLGTRYAEDPKLDYAPFNLLSWCPRLD</sequence>
<reference evidence="1 2" key="1">
    <citation type="journal article" date="2013" name="Genome Announc.">
        <title>Draft genome sequences for three mercury-methylating, sulfate-reducing bacteria.</title>
        <authorList>
            <person name="Brown S.D."/>
            <person name="Hurt R.A.Jr."/>
            <person name="Gilmour C.C."/>
            <person name="Elias D.A."/>
        </authorList>
    </citation>
    <scope>NUCLEOTIDE SEQUENCE [LARGE SCALE GENOMIC DNA]</scope>
    <source>
        <strain evidence="1 2">DSM 16529</strain>
    </source>
</reference>
<dbReference type="PATRIC" id="fig|1121439.3.peg.2372"/>
<organism evidence="1 2">
    <name type="scientific">Alkalidesulfovibrio alkalitolerans DSM 16529</name>
    <dbReference type="NCBI Taxonomy" id="1121439"/>
    <lineage>
        <taxon>Bacteria</taxon>
        <taxon>Pseudomonadati</taxon>
        <taxon>Thermodesulfobacteriota</taxon>
        <taxon>Desulfovibrionia</taxon>
        <taxon>Desulfovibrionales</taxon>
        <taxon>Desulfovibrionaceae</taxon>
        <taxon>Alkalidesulfovibrio</taxon>
    </lineage>
</organism>
<dbReference type="Proteomes" id="UP000014975">
    <property type="component" value="Unassembled WGS sequence"/>
</dbReference>
<dbReference type="OrthoDB" id="598068at2"/>
<evidence type="ECO:0000313" key="2">
    <source>
        <dbReference type="Proteomes" id="UP000014975"/>
    </source>
</evidence>
<comment type="caution">
    <text evidence="1">The sequence shown here is derived from an EMBL/GenBank/DDBJ whole genome shotgun (WGS) entry which is preliminary data.</text>
</comment>